<dbReference type="EMBL" id="CP045119">
    <property type="protein sequence ID" value="QIN81939.1"/>
    <property type="molecule type" value="Genomic_DNA"/>
</dbReference>
<dbReference type="PANTHER" id="PTHR43798:SF33">
    <property type="entry name" value="HYDROLASE, PUTATIVE (AFU_ORTHOLOGUE AFUA_2G14860)-RELATED"/>
    <property type="match status" value="1"/>
</dbReference>
<organism evidence="2 3">
    <name type="scientific">Rubrobacter tropicus</name>
    <dbReference type="NCBI Taxonomy" id="2653851"/>
    <lineage>
        <taxon>Bacteria</taxon>
        <taxon>Bacillati</taxon>
        <taxon>Actinomycetota</taxon>
        <taxon>Rubrobacteria</taxon>
        <taxon>Rubrobacterales</taxon>
        <taxon>Rubrobacteraceae</taxon>
        <taxon>Rubrobacter</taxon>
    </lineage>
</organism>
<keyword evidence="3" id="KW-1185">Reference proteome</keyword>
<dbReference type="AlphaFoldDB" id="A0A6G8Q681"/>
<dbReference type="Gene3D" id="3.40.50.1820">
    <property type="entry name" value="alpha/beta hydrolase"/>
    <property type="match status" value="1"/>
</dbReference>
<feature type="domain" description="AB hydrolase-1" evidence="1">
    <location>
        <begin position="23"/>
        <end position="245"/>
    </location>
</feature>
<dbReference type="GO" id="GO:0016787">
    <property type="term" value="F:hydrolase activity"/>
    <property type="evidence" value="ECO:0007669"/>
    <property type="project" value="UniProtKB-KW"/>
</dbReference>
<dbReference type="Proteomes" id="UP000501452">
    <property type="component" value="Chromosome"/>
</dbReference>
<evidence type="ECO:0000313" key="3">
    <source>
        <dbReference type="Proteomes" id="UP000501452"/>
    </source>
</evidence>
<accession>A0A6G8Q681</accession>
<dbReference type="RefSeq" id="WP_166173773.1">
    <property type="nucleotide sequence ID" value="NZ_CP045119.1"/>
</dbReference>
<gene>
    <name evidence="2" type="ORF">GBA63_04240</name>
</gene>
<dbReference type="KEGG" id="rub:GBA63_04240"/>
<dbReference type="InterPro" id="IPR000073">
    <property type="entry name" value="AB_hydrolase_1"/>
</dbReference>
<dbReference type="InterPro" id="IPR050266">
    <property type="entry name" value="AB_hydrolase_sf"/>
</dbReference>
<name>A0A6G8Q681_9ACTN</name>
<keyword evidence="2" id="KW-0378">Hydrolase</keyword>
<dbReference type="GO" id="GO:0016020">
    <property type="term" value="C:membrane"/>
    <property type="evidence" value="ECO:0007669"/>
    <property type="project" value="TreeGrafter"/>
</dbReference>
<dbReference type="PANTHER" id="PTHR43798">
    <property type="entry name" value="MONOACYLGLYCEROL LIPASE"/>
    <property type="match status" value="1"/>
</dbReference>
<dbReference type="Pfam" id="PF12697">
    <property type="entry name" value="Abhydrolase_6"/>
    <property type="match status" value="1"/>
</dbReference>
<sequence length="266" mass="28556">METITSRDGTPIAHWRGGEGPPLVLVHGTAADHSRWNPVLPALEEHFTVYALDRRGRGSSGDADGYAIEREYEDVAAMVDSIGEPVHVLGHSYGGLCALEAALLTRNVRKLVLYDPGIEVAGEEIYPSEVIERMEAMLAAGDRDGVIVTTMREVAGLPPETVEYMRSLPVWQARVDAAHTIPRELRAVKGYGFEPERFGDLEAPTLLLSGGESPAAMRKAAEEVDGSLPDSRVVVMPGQGHSAMDTGTGLFTSEVLTFVYATKGGG</sequence>
<protein>
    <submittedName>
        <fullName evidence="2">Alpha/beta fold hydrolase</fullName>
    </submittedName>
</protein>
<dbReference type="InterPro" id="IPR029058">
    <property type="entry name" value="AB_hydrolase_fold"/>
</dbReference>
<reference evidence="2 3" key="1">
    <citation type="submission" date="2019-10" db="EMBL/GenBank/DDBJ databases">
        <title>Rubrobacter sp nov SCSIO 52090 isolated from a deep-sea sediment in the South China Sea.</title>
        <authorList>
            <person name="Chen R.W."/>
        </authorList>
    </citation>
    <scope>NUCLEOTIDE SEQUENCE [LARGE SCALE GENOMIC DNA]</scope>
    <source>
        <strain evidence="2 3">SCSIO 52909</strain>
    </source>
</reference>
<dbReference type="SUPFAM" id="SSF53474">
    <property type="entry name" value="alpha/beta-Hydrolases"/>
    <property type="match status" value="1"/>
</dbReference>
<proteinExistence type="predicted"/>
<evidence type="ECO:0000313" key="2">
    <source>
        <dbReference type="EMBL" id="QIN81939.1"/>
    </source>
</evidence>
<evidence type="ECO:0000259" key="1">
    <source>
        <dbReference type="Pfam" id="PF12697"/>
    </source>
</evidence>